<name>A0ABQ8J4A7_DERPT</name>
<evidence type="ECO:0000313" key="1">
    <source>
        <dbReference type="EMBL" id="KAH9417347.1"/>
    </source>
</evidence>
<organism evidence="1 2">
    <name type="scientific">Dermatophagoides pteronyssinus</name>
    <name type="common">European house dust mite</name>
    <dbReference type="NCBI Taxonomy" id="6956"/>
    <lineage>
        <taxon>Eukaryota</taxon>
        <taxon>Metazoa</taxon>
        <taxon>Ecdysozoa</taxon>
        <taxon>Arthropoda</taxon>
        <taxon>Chelicerata</taxon>
        <taxon>Arachnida</taxon>
        <taxon>Acari</taxon>
        <taxon>Acariformes</taxon>
        <taxon>Sarcoptiformes</taxon>
        <taxon>Astigmata</taxon>
        <taxon>Psoroptidia</taxon>
        <taxon>Analgoidea</taxon>
        <taxon>Pyroglyphidae</taxon>
        <taxon>Dermatophagoidinae</taxon>
        <taxon>Dermatophagoides</taxon>
    </lineage>
</organism>
<sequence>MSIETILQNELIMEKIFDKIPIDKLFTKRFINQKFYQLILLYLKRREKIIDFLQITTATNNDDNEEDDNSQDANEDDVHKENFTSINPSLQTRYKLTLNFSYQYWLDDETLMAKIFNFNLIIMKNNNNNNKHEQQQQQQIIPIDDRLICCCCCLKSMTTTTTILENIYLDHCWNITNTRLLKIFTNCQQNS</sequence>
<proteinExistence type="predicted"/>
<accession>A0ABQ8J4A7</accession>
<protein>
    <recommendedName>
        <fullName evidence="3">F-box domain-containing protein</fullName>
    </recommendedName>
</protein>
<dbReference type="Proteomes" id="UP000887458">
    <property type="component" value="Unassembled WGS sequence"/>
</dbReference>
<comment type="caution">
    <text evidence="1">The sequence shown here is derived from an EMBL/GenBank/DDBJ whole genome shotgun (WGS) entry which is preliminary data.</text>
</comment>
<evidence type="ECO:0000313" key="2">
    <source>
        <dbReference type="Proteomes" id="UP000887458"/>
    </source>
</evidence>
<gene>
    <name evidence="1" type="ORF">DERP_007344</name>
</gene>
<reference evidence="1 2" key="1">
    <citation type="journal article" date="2018" name="J. Allergy Clin. Immunol.">
        <title>High-quality assembly of Dermatophagoides pteronyssinus genome and transcriptome reveals a wide range of novel allergens.</title>
        <authorList>
            <person name="Liu X.Y."/>
            <person name="Yang K.Y."/>
            <person name="Wang M.Q."/>
            <person name="Kwok J.S."/>
            <person name="Zeng X."/>
            <person name="Yang Z."/>
            <person name="Xiao X.J."/>
            <person name="Lau C.P."/>
            <person name="Li Y."/>
            <person name="Huang Z.M."/>
            <person name="Ba J.G."/>
            <person name="Yim A.K."/>
            <person name="Ouyang C.Y."/>
            <person name="Ngai S.M."/>
            <person name="Chan T.F."/>
            <person name="Leung E.L."/>
            <person name="Liu L."/>
            <person name="Liu Z.G."/>
            <person name="Tsui S.K."/>
        </authorList>
    </citation>
    <scope>NUCLEOTIDE SEQUENCE [LARGE SCALE GENOMIC DNA]</scope>
    <source>
        <strain evidence="1">Derp</strain>
    </source>
</reference>
<dbReference type="EMBL" id="NJHN03000077">
    <property type="protein sequence ID" value="KAH9417347.1"/>
    <property type="molecule type" value="Genomic_DNA"/>
</dbReference>
<reference evidence="1 2" key="2">
    <citation type="journal article" date="2022" name="Mol. Biol. Evol.">
        <title>Comparative Genomics Reveals Insights into the Divergent Evolution of Astigmatic Mites and Household Pest Adaptations.</title>
        <authorList>
            <person name="Xiong Q."/>
            <person name="Wan A.T."/>
            <person name="Liu X."/>
            <person name="Fung C.S."/>
            <person name="Xiao X."/>
            <person name="Malainual N."/>
            <person name="Hou J."/>
            <person name="Wang L."/>
            <person name="Wang M."/>
            <person name="Yang K.Y."/>
            <person name="Cui Y."/>
            <person name="Leung E.L."/>
            <person name="Nong W."/>
            <person name="Shin S.K."/>
            <person name="Au S.W."/>
            <person name="Jeong K.Y."/>
            <person name="Chew F.T."/>
            <person name="Hui J.H."/>
            <person name="Leung T.F."/>
            <person name="Tungtrongchitr A."/>
            <person name="Zhong N."/>
            <person name="Liu Z."/>
            <person name="Tsui S.K."/>
        </authorList>
    </citation>
    <scope>NUCLEOTIDE SEQUENCE [LARGE SCALE GENOMIC DNA]</scope>
    <source>
        <strain evidence="1">Derp</strain>
    </source>
</reference>
<keyword evidence="2" id="KW-1185">Reference proteome</keyword>
<evidence type="ECO:0008006" key="3">
    <source>
        <dbReference type="Google" id="ProtNLM"/>
    </source>
</evidence>